<reference evidence="16" key="1">
    <citation type="journal article" date="2016" name="Genome Biol. Evol.">
        <title>Conserved non-coding elements in the most distant genera of cephalochordates: the Goldilocks principle.</title>
        <authorList>
            <person name="Yue J.X."/>
            <person name="Kozmikova I."/>
            <person name="Ono H."/>
            <person name="Nossa C.W."/>
            <person name="Kozmik Z."/>
            <person name="Putnam N.H."/>
            <person name="Yu J.K."/>
            <person name="Holland L.Z."/>
        </authorList>
    </citation>
    <scope>NUCLEOTIDE SEQUENCE</scope>
</reference>
<feature type="compositionally biased region" description="Pro residues" evidence="9">
    <location>
        <begin position="1509"/>
        <end position="1539"/>
    </location>
</feature>
<feature type="domain" description="5'-3' exoribonuclease 1 D1" evidence="13">
    <location>
        <begin position="684"/>
        <end position="881"/>
    </location>
</feature>
<dbReference type="InterPro" id="IPR047007">
    <property type="entry name" value="XRN1_D1_sf"/>
</dbReference>
<feature type="compositionally biased region" description="Pro residues" evidence="9">
    <location>
        <begin position="1550"/>
        <end position="1561"/>
    </location>
</feature>
<feature type="region of interest" description="Disordered" evidence="9">
    <location>
        <begin position="367"/>
        <end position="404"/>
    </location>
</feature>
<accession>A0A9J7MA25</accession>
<organism evidence="15 16">
    <name type="scientific">Branchiostoma floridae</name>
    <name type="common">Florida lancelet</name>
    <name type="synonym">Amphioxus</name>
    <dbReference type="NCBI Taxonomy" id="7739"/>
    <lineage>
        <taxon>Eukaryota</taxon>
        <taxon>Metazoa</taxon>
        <taxon>Chordata</taxon>
        <taxon>Cephalochordata</taxon>
        <taxon>Leptocardii</taxon>
        <taxon>Amphioxiformes</taxon>
        <taxon>Branchiostomatidae</taxon>
        <taxon>Branchiostoma</taxon>
    </lineage>
</organism>
<dbReference type="InterPro" id="IPR027073">
    <property type="entry name" value="5_3_exoribonuclease"/>
</dbReference>
<dbReference type="GO" id="GO:0005737">
    <property type="term" value="C:cytoplasm"/>
    <property type="evidence" value="ECO:0007669"/>
    <property type="project" value="UniProtKB-SubCell"/>
</dbReference>
<reference evidence="16" key="3">
    <citation type="submission" date="2025-08" db="UniProtKB">
        <authorList>
            <consortium name="RefSeq"/>
        </authorList>
    </citation>
    <scope>IDENTIFICATION</scope>
</reference>
<dbReference type="RefSeq" id="XP_035697173.1">
    <property type="nucleotide sequence ID" value="XM_035841280.1"/>
</dbReference>
<evidence type="ECO:0000259" key="13">
    <source>
        <dbReference type="Pfam" id="PF18332"/>
    </source>
</evidence>
<dbReference type="FunFam" id="3.40.50.12390:FF:000002">
    <property type="entry name" value="5'-3' exoribonuclease 1"/>
    <property type="match status" value="1"/>
</dbReference>
<evidence type="ECO:0000256" key="1">
    <source>
        <dbReference type="ARBA" id="ARBA00004496"/>
    </source>
</evidence>
<evidence type="ECO:0000259" key="10">
    <source>
        <dbReference type="Pfam" id="PF03159"/>
    </source>
</evidence>
<evidence type="ECO:0000256" key="6">
    <source>
        <dbReference type="ARBA" id="ARBA00022884"/>
    </source>
</evidence>
<dbReference type="GeneID" id="118430419"/>
<protein>
    <recommendedName>
        <fullName evidence="8">5'-3' exoribonuclease 1</fullName>
    </recommendedName>
</protein>
<dbReference type="Pfam" id="PF18129">
    <property type="entry name" value="SH3_12"/>
    <property type="match status" value="1"/>
</dbReference>
<dbReference type="InterPro" id="IPR041106">
    <property type="entry name" value="XRN1_D2_D3"/>
</dbReference>
<feature type="compositionally biased region" description="Polar residues" evidence="9">
    <location>
        <begin position="1415"/>
        <end position="1434"/>
    </location>
</feature>
<keyword evidence="15" id="KW-1185">Reference proteome</keyword>
<feature type="compositionally biased region" description="Low complexity" evidence="9">
    <location>
        <begin position="1281"/>
        <end position="1292"/>
    </location>
</feature>
<feature type="region of interest" description="Disordered" evidence="9">
    <location>
        <begin position="1223"/>
        <end position="1333"/>
    </location>
</feature>
<feature type="compositionally biased region" description="Low complexity" evidence="9">
    <location>
        <begin position="1401"/>
        <end position="1410"/>
    </location>
</feature>
<evidence type="ECO:0000259" key="14">
    <source>
        <dbReference type="Pfam" id="PF18334"/>
    </source>
</evidence>
<feature type="domain" description="Xrn1 helical" evidence="11">
    <location>
        <begin position="274"/>
        <end position="639"/>
    </location>
</feature>
<evidence type="ECO:0000313" key="15">
    <source>
        <dbReference type="Proteomes" id="UP000001554"/>
    </source>
</evidence>
<feature type="domain" description="5'-3' exoribonuclease 1 SH3-like" evidence="12">
    <location>
        <begin position="1140"/>
        <end position="1211"/>
    </location>
</feature>
<feature type="domain" description="Exoribonuclease Xrn1 D2/D3" evidence="14">
    <location>
        <begin position="887"/>
        <end position="1115"/>
    </location>
</feature>
<dbReference type="InterPro" id="IPR047008">
    <property type="entry name" value="XRN1_SH3_sf"/>
</dbReference>
<evidence type="ECO:0000259" key="12">
    <source>
        <dbReference type="Pfam" id="PF18129"/>
    </source>
</evidence>
<dbReference type="PANTHER" id="PTHR12341">
    <property type="entry name" value="5'-&gt;3' EXORIBONUCLEASE"/>
    <property type="match status" value="1"/>
</dbReference>
<feature type="compositionally biased region" description="Basic and acidic residues" evidence="9">
    <location>
        <begin position="104"/>
        <end position="115"/>
    </location>
</feature>
<feature type="region of interest" description="Disordered" evidence="9">
    <location>
        <begin position="1743"/>
        <end position="1773"/>
    </location>
</feature>
<feature type="region of interest" description="Disordered" evidence="9">
    <location>
        <begin position="96"/>
        <end position="115"/>
    </location>
</feature>
<feature type="region of interest" description="Disordered" evidence="9">
    <location>
        <begin position="1636"/>
        <end position="1672"/>
    </location>
</feature>
<dbReference type="GO" id="GO:0016070">
    <property type="term" value="P:RNA metabolic process"/>
    <property type="evidence" value="ECO:0007669"/>
    <property type="project" value="UniProtKB-ARBA"/>
</dbReference>
<dbReference type="InterPro" id="IPR041385">
    <property type="entry name" value="SH3_12"/>
</dbReference>
<dbReference type="InterPro" id="IPR040992">
    <property type="entry name" value="XRN1_D1"/>
</dbReference>
<evidence type="ECO:0000256" key="2">
    <source>
        <dbReference type="ARBA" id="ARBA00022490"/>
    </source>
</evidence>
<feature type="compositionally biased region" description="Low complexity" evidence="9">
    <location>
        <begin position="1233"/>
        <end position="1244"/>
    </location>
</feature>
<dbReference type="Pfam" id="PF18332">
    <property type="entry name" value="XRN1_D1"/>
    <property type="match status" value="1"/>
</dbReference>
<evidence type="ECO:0000256" key="3">
    <source>
        <dbReference type="ARBA" id="ARBA00022722"/>
    </source>
</evidence>
<feature type="compositionally biased region" description="Polar residues" evidence="9">
    <location>
        <begin position="1796"/>
        <end position="1811"/>
    </location>
</feature>
<feature type="compositionally biased region" description="Polar residues" evidence="9">
    <location>
        <begin position="379"/>
        <end position="394"/>
    </location>
</feature>
<sequence length="1862" mass="209821">MGVPKFYRWTSERYPCLSEVVKENQIPEFDNLYLDMNGIIHQCSHPDDDNPHFRITEEKIFADIFHYIEFLFRIIKPRKVFFMAVDGVAPRAKMNQQRGRRFRSAREAEESQKKALEKGEVLPTEERFDSNCITPGTHFMVRLNEQLKYFVNKKITTDRMWQGIRVYLSGHESPGEGEHKIMEFIRYEKSRPEYDANTRHCLYGLDADLIMLGLTSHEPHFSLLREEVKFGGKKSQKRISVPEEITFHLLHLSLMREYLDFEFQELKEKLSFGYDLERIIDDWVLMGFLVGNDFIPHLPNLHIHHSGLPLLYRTYINVMPTLDGYLNEGGTLNLQRFEKFLESLAAFDREHFREIFSDLNWLAGKTGGAPGRGRKSGARKSTTPQRTNGRQSLPSKGGKRKKRVSGVRLSNQFGALGDNTLDDSLLDDSTIDEDEPEEDPAISVAKALAEGRREELEEVDDSFEADFLLHRIAYYENKFKFEKVTDEILRDLAYQYVLAIQWILHYYYNGVQSWSWYYPFHYAPYLSDIVNFADMRLEFDMGKPFLPFEQLLGVLPAASRKHLPAPYHSLMVMDESPIIEYYPVDFETDLNGKMQEWEAVVLIPFIDEKRLLDAMKPCNTRLNSEEKGRNGHKPHMLYTYDPNLSFCYPSSLPGVFPDIECCKAKCELILLSGFHVDKKDLKRGLCMGAKQHEFYPGFPTLRHIPHKASLKKKGVRVFQMASKNESQFLVIQDDSEPDIEKIANEYLGKSIYVDWPHLQEARVIKVSDDQVQFTLVEQSGGLRTSNNSRQRRSQIQKSEITDKERARWLREVSDLTEKYNDRRGIDVGITFVLIHACRIVGRKYICGVNGNVTLEKQWGNQPEPFLLQTTVKDIAVHDPSYKQFRTLDELFCPGTTCFMLGNPHYGCEGEVFEVESVKEGRVRVLFSIPHEPDIDEIRSRSSKDLQIQYIPSYMMAQRLGITGLLLSRITGDFQILRGSRESANSSSKVNIGLNIKFSKRSKEVPGYTRKSENGWMYSLKCQALISEYLQKFPHFFEYVARHPNEDCYYEEEIFNEQNKMDEATLQKIKDWLKTIPTYGMETVDCGTLALDEPVVKAIEESVVKVKSDKRKKKKVKMGVRPFLLFRPVDHQGFLVPDPGADFQLFDRVVNVRDGHGVPLGLRGTVIGIHSAAKEVDLLYDIVFDEQFQGGLSLKGCSPGYGYRMPPSGLINISFGLRKESGQLKGKPTAVVKPTSTPSPQQRTPEQYSSILRKPPNILNHSPNSPFTPKQASPYTTNKTAQSTPPSSTPQSSRGWYSPQASPQFVTPKVTPGSGVRTRSDQSGSGQSAEKSQDVDEFANMWKQLQQAGSPQPPTSGPETSAPTLEQAARSLPMHTPPWNQGMPSGQPPPTQVAKPSPYPQQSPQLYQSPHPKQKIQIQSRDPQQGLPSNNQPSDDFSRLLASLQLSAEKSSGNPHESQGTFEQTPYVRDVKSPNTMKKEGTEAICQMLNIGQRKSGAAAPGQGVSVTSPIPPRPNLIPHPRPILNPPQPHLPQPLPPGVRPLLQNTPPGGVRPPVQPPPSGVRPQGQAPPTLQLLQWCMNVGMGPPNYQHRPEKNMWVCTVRLASGLTLQGAPCATKEYAADSAAAVTILHVNSSQSQAPNHPNFHPGSPMSGFSPRRPMLRNPQVAASPPRGPTGFPNRASMIPGSHPFPGMVRPFPGQPQYNMPSPGFVGPAQLSPQPGCPTSTHGLLKNNPFVPLQVTRQTTPQKSKDEVARDFSQLPNMPAPTPDQQQAWTEELEATINKVREASKQERNSSTEVGSGQASLGSDGNSVVKMTGKEGSNEGSSEMAEEENKEKQVKKGTERRKPQIKLAVKFGVPPQE</sequence>
<dbReference type="Proteomes" id="UP000001554">
    <property type="component" value="Chromosome 14"/>
</dbReference>
<feature type="region of interest" description="Disordered" evidence="9">
    <location>
        <begin position="1494"/>
        <end position="1567"/>
    </location>
</feature>
<proteinExistence type="inferred from homology"/>
<evidence type="ECO:0000256" key="8">
    <source>
        <dbReference type="ARBA" id="ARBA00067318"/>
    </source>
</evidence>
<gene>
    <name evidence="16" type="primary">LOC118430419</name>
</gene>
<comment type="similarity">
    <text evidence="7">Belongs to the 5'-3' exonuclease family.</text>
</comment>
<dbReference type="Gene3D" id="2.30.30.750">
    <property type="match status" value="1"/>
</dbReference>
<keyword evidence="2" id="KW-0963">Cytoplasm</keyword>
<evidence type="ECO:0000256" key="4">
    <source>
        <dbReference type="ARBA" id="ARBA00022801"/>
    </source>
</evidence>
<evidence type="ECO:0000256" key="7">
    <source>
        <dbReference type="ARBA" id="ARBA00038299"/>
    </source>
</evidence>
<keyword evidence="3" id="KW-0540">Nuclease</keyword>
<feature type="region of interest" description="Disordered" evidence="9">
    <location>
        <begin position="1371"/>
        <end position="1435"/>
    </location>
</feature>
<dbReference type="InterPro" id="IPR004859">
    <property type="entry name" value="Xrn1_N"/>
</dbReference>
<feature type="domain" description="Xrn1 N-terminal" evidence="10">
    <location>
        <begin position="1"/>
        <end position="227"/>
    </location>
</feature>
<dbReference type="CDD" id="cd18673">
    <property type="entry name" value="PIN_XRN1-2-like"/>
    <property type="match status" value="1"/>
</dbReference>
<evidence type="ECO:0000256" key="9">
    <source>
        <dbReference type="SAM" id="MobiDB-lite"/>
    </source>
</evidence>
<feature type="compositionally biased region" description="Polar residues" evidence="9">
    <location>
        <begin position="1320"/>
        <end position="1329"/>
    </location>
</feature>
<evidence type="ECO:0000259" key="11">
    <source>
        <dbReference type="Pfam" id="PF17846"/>
    </source>
</evidence>
<dbReference type="FunFam" id="1.25.40.1050:FF:000001">
    <property type="entry name" value="5'-3' exoribonuclease 1"/>
    <property type="match status" value="1"/>
</dbReference>
<name>A0A9J7MA25_BRAFL</name>
<feature type="compositionally biased region" description="Basic and acidic residues" evidence="9">
    <location>
        <begin position="1832"/>
        <end position="1847"/>
    </location>
</feature>
<evidence type="ECO:0000313" key="16">
    <source>
        <dbReference type="RefSeq" id="XP_035697173.1"/>
    </source>
</evidence>
<dbReference type="Gene3D" id="2.170.260.40">
    <property type="match status" value="1"/>
</dbReference>
<feature type="compositionally biased region" description="Basic and acidic residues" evidence="9">
    <location>
        <begin position="1786"/>
        <end position="1795"/>
    </location>
</feature>
<dbReference type="Pfam" id="PF17846">
    <property type="entry name" value="XRN_M"/>
    <property type="match status" value="1"/>
</dbReference>
<dbReference type="Pfam" id="PF18334">
    <property type="entry name" value="XRN1_D2_D3"/>
    <property type="match status" value="1"/>
</dbReference>
<dbReference type="SUPFAM" id="SSF54768">
    <property type="entry name" value="dsRNA-binding domain-like"/>
    <property type="match status" value="1"/>
</dbReference>
<dbReference type="Gene3D" id="1.25.40.1050">
    <property type="match status" value="1"/>
</dbReference>
<feature type="compositionally biased region" description="Polar residues" evidence="9">
    <location>
        <begin position="1447"/>
        <end position="1463"/>
    </location>
</feature>
<dbReference type="GO" id="GO:0004534">
    <property type="term" value="F:5'-3' RNA exonuclease activity"/>
    <property type="evidence" value="ECO:0007669"/>
    <property type="project" value="UniProtKB-ARBA"/>
</dbReference>
<keyword evidence="6" id="KW-0694">RNA-binding</keyword>
<reference evidence="15" key="2">
    <citation type="journal article" date="2020" name="Nat. Ecol. Evol.">
        <title>Deeply conserved synteny resolves early events in vertebrate evolution.</title>
        <authorList>
            <person name="Simakov O."/>
            <person name="Marletaz F."/>
            <person name="Yue J.X."/>
            <person name="O'Connell B."/>
            <person name="Jenkins J."/>
            <person name="Brandt A."/>
            <person name="Calef R."/>
            <person name="Tung C.H."/>
            <person name="Huang T.K."/>
            <person name="Schmutz J."/>
            <person name="Satoh N."/>
            <person name="Yu J.K."/>
            <person name="Putnam N.H."/>
            <person name="Green R.E."/>
            <person name="Rokhsar D.S."/>
        </authorList>
    </citation>
    <scope>NUCLEOTIDE SEQUENCE [LARGE SCALE GENOMIC DNA]</scope>
    <source>
        <strain evidence="15">S238N-H82</strain>
    </source>
</reference>
<keyword evidence="4" id="KW-0378">Hydrolase</keyword>
<feature type="compositionally biased region" description="Pro residues" evidence="9">
    <location>
        <begin position="1385"/>
        <end position="1400"/>
    </location>
</feature>
<dbReference type="GO" id="GO:0003723">
    <property type="term" value="F:RNA binding"/>
    <property type="evidence" value="ECO:0007669"/>
    <property type="project" value="UniProtKB-KW"/>
</dbReference>
<comment type="subcellular location">
    <subcellularLocation>
        <location evidence="1">Cytoplasm</location>
    </subcellularLocation>
</comment>
<evidence type="ECO:0000256" key="5">
    <source>
        <dbReference type="ARBA" id="ARBA00022839"/>
    </source>
</evidence>
<dbReference type="PANTHER" id="PTHR12341:SF7">
    <property type="entry name" value="5'-3' EXORIBONUCLEASE 1"/>
    <property type="match status" value="1"/>
</dbReference>
<feature type="region of interest" description="Disordered" evidence="9">
    <location>
        <begin position="1786"/>
        <end position="1862"/>
    </location>
</feature>
<dbReference type="Gene3D" id="3.40.50.12390">
    <property type="match status" value="2"/>
</dbReference>
<feature type="compositionally biased region" description="Polar residues" evidence="9">
    <location>
        <begin position="1258"/>
        <end position="1280"/>
    </location>
</feature>
<keyword evidence="5" id="KW-0269">Exonuclease</keyword>
<dbReference type="InterPro" id="IPR041412">
    <property type="entry name" value="Xrn1_helical"/>
</dbReference>
<dbReference type="Pfam" id="PF03159">
    <property type="entry name" value="XRN_N"/>
    <property type="match status" value="1"/>
</dbReference>
<feature type="region of interest" description="Disordered" evidence="9">
    <location>
        <begin position="1447"/>
        <end position="1475"/>
    </location>
</feature>